<feature type="compositionally biased region" description="Polar residues" evidence="7">
    <location>
        <begin position="396"/>
        <end position="409"/>
    </location>
</feature>
<sequence length="409" mass="40437">MPLPRIAVATALAAAAALPLPAAAAPPAPVPAGPPAVGSVVPGSHVVVLRDAPYARAADAAAAVDRTARALAAAGGGAVGHTYSAALHGFQLLGDAAAAARVAADPRVAAVVADRVSAVALADVPAGTQADAPWGLDRIDQAKLPLDRQYRYPASSSAVHVYVLDTGVRATHTQFGGRVTGGFDAAEGKSTDDCHGHGTAVSGMVAGRTYGVAKGASIHPVRVMRCDGTGSNATIIKGIDWVTANAAKPAVANMSLIGAAYPPMDAAIDKSIKSGVFYAVAAGNGQPPGKPVDACTQSPARVPAALTVGATQNTDAVAAFSNHGTCLDLYAPGVGLETAWKDDDNATKTASGTSLAAPMAAGAAALVLTANPARTPAEVHADLVGAATPGAVTDPPANTANRLLNVTRP</sequence>
<dbReference type="PROSITE" id="PS00136">
    <property type="entry name" value="SUBTILASE_ASP"/>
    <property type="match status" value="1"/>
</dbReference>
<evidence type="ECO:0000259" key="9">
    <source>
        <dbReference type="Pfam" id="PF00082"/>
    </source>
</evidence>
<evidence type="ECO:0000256" key="5">
    <source>
        <dbReference type="PROSITE-ProRule" id="PRU01240"/>
    </source>
</evidence>
<dbReference type="CDD" id="cd04077">
    <property type="entry name" value="Peptidases_S8_PCSK9_ProteinaseK_like"/>
    <property type="match status" value="1"/>
</dbReference>
<feature type="active site" description="Charge relay system" evidence="5">
    <location>
        <position position="354"/>
    </location>
</feature>
<evidence type="ECO:0000256" key="3">
    <source>
        <dbReference type="ARBA" id="ARBA00022801"/>
    </source>
</evidence>
<keyword evidence="4 5" id="KW-0720">Serine protease</keyword>
<feature type="active site" description="Charge relay system" evidence="5">
    <location>
        <position position="197"/>
    </location>
</feature>
<dbReference type="FunFam" id="3.40.50.200:FF:000014">
    <property type="entry name" value="Proteinase K"/>
    <property type="match status" value="1"/>
</dbReference>
<accession>A0A8J3BHG2</accession>
<feature type="signal peptide" evidence="8">
    <location>
        <begin position="1"/>
        <end position="24"/>
    </location>
</feature>
<protein>
    <recommendedName>
        <fullName evidence="9">Peptidase S8/S53 domain-containing protein</fullName>
    </recommendedName>
</protein>
<evidence type="ECO:0000256" key="6">
    <source>
        <dbReference type="RuleBase" id="RU003355"/>
    </source>
</evidence>
<dbReference type="InterPro" id="IPR050131">
    <property type="entry name" value="Peptidase_S8_subtilisin-like"/>
</dbReference>
<dbReference type="Pfam" id="PF00082">
    <property type="entry name" value="Peptidase_S8"/>
    <property type="match status" value="1"/>
</dbReference>
<dbReference type="PROSITE" id="PS00138">
    <property type="entry name" value="SUBTILASE_SER"/>
    <property type="match status" value="1"/>
</dbReference>
<feature type="chain" id="PRO_5035221782" description="Peptidase S8/S53 domain-containing protein" evidence="8">
    <location>
        <begin position="25"/>
        <end position="409"/>
    </location>
</feature>
<evidence type="ECO:0000256" key="1">
    <source>
        <dbReference type="ARBA" id="ARBA00011073"/>
    </source>
</evidence>
<proteinExistence type="inferred from homology"/>
<dbReference type="EMBL" id="BMQB01000009">
    <property type="protein sequence ID" value="GGK03782.1"/>
    <property type="molecule type" value="Genomic_DNA"/>
</dbReference>
<dbReference type="RefSeq" id="WP_195826243.1">
    <property type="nucleotide sequence ID" value="NZ_BMQB01000009.1"/>
</dbReference>
<dbReference type="PANTHER" id="PTHR43806">
    <property type="entry name" value="PEPTIDASE S8"/>
    <property type="match status" value="1"/>
</dbReference>
<feature type="region of interest" description="Disordered" evidence="7">
    <location>
        <begin position="390"/>
        <end position="409"/>
    </location>
</feature>
<dbReference type="Proteomes" id="UP000649739">
    <property type="component" value="Unassembled WGS sequence"/>
</dbReference>
<dbReference type="InterPro" id="IPR036852">
    <property type="entry name" value="Peptidase_S8/S53_dom_sf"/>
</dbReference>
<dbReference type="AlphaFoldDB" id="A0A8J3BHG2"/>
<dbReference type="PANTHER" id="PTHR43806:SF11">
    <property type="entry name" value="CEREVISIN-RELATED"/>
    <property type="match status" value="1"/>
</dbReference>
<dbReference type="PROSITE" id="PS00137">
    <property type="entry name" value="SUBTILASE_HIS"/>
    <property type="match status" value="1"/>
</dbReference>
<evidence type="ECO:0000256" key="7">
    <source>
        <dbReference type="SAM" id="MobiDB-lite"/>
    </source>
</evidence>
<keyword evidence="2 5" id="KW-0645">Protease</keyword>
<dbReference type="InterPro" id="IPR034193">
    <property type="entry name" value="PCSK9_ProteinaseK-like"/>
</dbReference>
<dbReference type="InterPro" id="IPR022398">
    <property type="entry name" value="Peptidase_S8_His-AS"/>
</dbReference>
<evidence type="ECO:0000256" key="8">
    <source>
        <dbReference type="SAM" id="SignalP"/>
    </source>
</evidence>
<evidence type="ECO:0000256" key="2">
    <source>
        <dbReference type="ARBA" id="ARBA00022670"/>
    </source>
</evidence>
<dbReference type="PROSITE" id="PS51892">
    <property type="entry name" value="SUBTILASE"/>
    <property type="match status" value="1"/>
</dbReference>
<dbReference type="GO" id="GO:0006508">
    <property type="term" value="P:proteolysis"/>
    <property type="evidence" value="ECO:0007669"/>
    <property type="project" value="UniProtKB-KW"/>
</dbReference>
<evidence type="ECO:0000256" key="4">
    <source>
        <dbReference type="ARBA" id="ARBA00022825"/>
    </source>
</evidence>
<gene>
    <name evidence="10" type="ORF">GCM10010123_37140</name>
</gene>
<keyword evidence="3 5" id="KW-0378">Hydrolase</keyword>
<feature type="domain" description="Peptidase S8/S53" evidence="9">
    <location>
        <begin position="158"/>
        <end position="390"/>
    </location>
</feature>
<reference evidence="10" key="2">
    <citation type="submission" date="2020-09" db="EMBL/GenBank/DDBJ databases">
        <authorList>
            <person name="Sun Q."/>
            <person name="Ohkuma M."/>
        </authorList>
    </citation>
    <scope>NUCLEOTIDE SEQUENCE</scope>
    <source>
        <strain evidence="10">JCM 3090</strain>
    </source>
</reference>
<reference evidence="10" key="1">
    <citation type="journal article" date="2014" name="Int. J. Syst. Evol. Microbiol.">
        <title>Complete genome sequence of Corynebacterium casei LMG S-19264T (=DSM 44701T), isolated from a smear-ripened cheese.</title>
        <authorList>
            <consortium name="US DOE Joint Genome Institute (JGI-PGF)"/>
            <person name="Walter F."/>
            <person name="Albersmeier A."/>
            <person name="Kalinowski J."/>
            <person name="Ruckert C."/>
        </authorList>
    </citation>
    <scope>NUCLEOTIDE SEQUENCE</scope>
    <source>
        <strain evidence="10">JCM 3090</strain>
    </source>
</reference>
<name>A0A8J3BHG2_9ACTN</name>
<dbReference type="PRINTS" id="PR00723">
    <property type="entry name" value="SUBTILISIN"/>
</dbReference>
<organism evidence="10 11">
    <name type="scientific">Pilimelia anulata</name>
    <dbReference type="NCBI Taxonomy" id="53371"/>
    <lineage>
        <taxon>Bacteria</taxon>
        <taxon>Bacillati</taxon>
        <taxon>Actinomycetota</taxon>
        <taxon>Actinomycetes</taxon>
        <taxon>Micromonosporales</taxon>
        <taxon>Micromonosporaceae</taxon>
        <taxon>Pilimelia</taxon>
    </lineage>
</organism>
<dbReference type="GO" id="GO:0004252">
    <property type="term" value="F:serine-type endopeptidase activity"/>
    <property type="evidence" value="ECO:0007669"/>
    <property type="project" value="UniProtKB-UniRule"/>
</dbReference>
<keyword evidence="8" id="KW-0732">Signal</keyword>
<evidence type="ECO:0000313" key="10">
    <source>
        <dbReference type="EMBL" id="GGK03782.1"/>
    </source>
</evidence>
<dbReference type="Gene3D" id="3.40.50.200">
    <property type="entry name" value="Peptidase S8/S53 domain"/>
    <property type="match status" value="1"/>
</dbReference>
<dbReference type="InterPro" id="IPR015500">
    <property type="entry name" value="Peptidase_S8_subtilisin-rel"/>
</dbReference>
<feature type="active site" description="Charge relay system" evidence="5">
    <location>
        <position position="165"/>
    </location>
</feature>
<comment type="similarity">
    <text evidence="1 5 6">Belongs to the peptidase S8 family.</text>
</comment>
<dbReference type="InterPro" id="IPR023827">
    <property type="entry name" value="Peptidase_S8_Asp-AS"/>
</dbReference>
<comment type="caution">
    <text evidence="10">The sequence shown here is derived from an EMBL/GenBank/DDBJ whole genome shotgun (WGS) entry which is preliminary data.</text>
</comment>
<dbReference type="InterPro" id="IPR000209">
    <property type="entry name" value="Peptidase_S8/S53_dom"/>
</dbReference>
<dbReference type="SUPFAM" id="SSF52743">
    <property type="entry name" value="Subtilisin-like"/>
    <property type="match status" value="1"/>
</dbReference>
<evidence type="ECO:0000313" key="11">
    <source>
        <dbReference type="Proteomes" id="UP000649739"/>
    </source>
</evidence>
<keyword evidence="11" id="KW-1185">Reference proteome</keyword>
<dbReference type="InterPro" id="IPR023828">
    <property type="entry name" value="Peptidase_S8_Ser-AS"/>
</dbReference>
<dbReference type="GO" id="GO:0005615">
    <property type="term" value="C:extracellular space"/>
    <property type="evidence" value="ECO:0007669"/>
    <property type="project" value="TreeGrafter"/>
</dbReference>